<feature type="region of interest" description="Disordered" evidence="2">
    <location>
        <begin position="115"/>
        <end position="141"/>
    </location>
</feature>
<organism evidence="3 4">
    <name type="scientific">Prorocentrum cordatum</name>
    <dbReference type="NCBI Taxonomy" id="2364126"/>
    <lineage>
        <taxon>Eukaryota</taxon>
        <taxon>Sar</taxon>
        <taxon>Alveolata</taxon>
        <taxon>Dinophyceae</taxon>
        <taxon>Prorocentrales</taxon>
        <taxon>Prorocentraceae</taxon>
        <taxon>Prorocentrum</taxon>
    </lineage>
</organism>
<dbReference type="Proteomes" id="UP001189429">
    <property type="component" value="Unassembled WGS sequence"/>
</dbReference>
<evidence type="ECO:0000313" key="3">
    <source>
        <dbReference type="EMBL" id="CAK0889485.1"/>
    </source>
</evidence>
<feature type="region of interest" description="Disordered" evidence="2">
    <location>
        <begin position="29"/>
        <end position="82"/>
    </location>
</feature>
<keyword evidence="1" id="KW-0175">Coiled coil</keyword>
<dbReference type="EMBL" id="CAUYUJ010019216">
    <property type="protein sequence ID" value="CAK0889485.1"/>
    <property type="molecule type" value="Genomic_DNA"/>
</dbReference>
<feature type="coiled-coil region" evidence="1">
    <location>
        <begin position="234"/>
        <end position="261"/>
    </location>
</feature>
<reference evidence="3" key="1">
    <citation type="submission" date="2023-10" db="EMBL/GenBank/DDBJ databases">
        <authorList>
            <person name="Chen Y."/>
            <person name="Shah S."/>
            <person name="Dougan E. K."/>
            <person name="Thang M."/>
            <person name="Chan C."/>
        </authorList>
    </citation>
    <scope>NUCLEOTIDE SEQUENCE [LARGE SCALE GENOMIC DNA]</scope>
</reference>
<comment type="caution">
    <text evidence="3">The sequence shown here is derived from an EMBL/GenBank/DDBJ whole genome shotgun (WGS) entry which is preliminary data.</text>
</comment>
<name>A0ABN9WS20_9DINO</name>
<sequence>MDVEHLDGEPAHSGSLLLAAAKFHLPAFGRGGGGKSPKAVLSLRGLGGSGVQSDARDSGAAGDEESPPAPATAASKTRPFDASAAVGKPDFEVLLDPAPRWPRQAQPVEWFREAAERSGVSAPRPELRAPRHSSPTFDQATRQRTLREIKLRGRWMSDTSAQCRKKGRVAEQLHLLPVAVRVRVLAPASSVPMDQIKQMLKEHTAGIVAEVQKSLLGSGAPGDGLDISALTLLLSERDKEVQALEAKLAGLNSELGAKDQRMAELSGELDAAVREVRHRQLDLEFQQLKLEERVRSNAELEQSQRVLAARVEEAGLQARHAALDAEMGTMGTPRSIRAQ</sequence>
<gene>
    <name evidence="3" type="ORF">PCOR1329_LOCUS69997</name>
</gene>
<evidence type="ECO:0000256" key="2">
    <source>
        <dbReference type="SAM" id="MobiDB-lite"/>
    </source>
</evidence>
<evidence type="ECO:0000313" key="4">
    <source>
        <dbReference type="Proteomes" id="UP001189429"/>
    </source>
</evidence>
<feature type="non-terminal residue" evidence="3">
    <location>
        <position position="339"/>
    </location>
</feature>
<keyword evidence="4" id="KW-1185">Reference proteome</keyword>
<protein>
    <submittedName>
        <fullName evidence="3">Uncharacterized protein</fullName>
    </submittedName>
</protein>
<evidence type="ECO:0000256" key="1">
    <source>
        <dbReference type="SAM" id="Coils"/>
    </source>
</evidence>
<accession>A0ABN9WS20</accession>
<proteinExistence type="predicted"/>